<protein>
    <submittedName>
        <fullName evidence="1">Uncharacterized protein</fullName>
    </submittedName>
</protein>
<sequence length="107" mass="11612">MPAHPAILNWEGNETIAEAKRLIDQRTPLELQLPPDLHFALFSRLCAEERNQPESVEIEGGPELLEQIAQISALAALADLVVPLREAGAGVRVISPSPAILIDFKNG</sequence>
<gene>
    <name evidence="1" type="ORF">D6C00_00945</name>
</gene>
<dbReference type="AlphaFoldDB" id="A0A426QG16"/>
<dbReference type="RefSeq" id="WP_125179901.1">
    <property type="nucleotide sequence ID" value="NZ_QZMU01000001.1"/>
</dbReference>
<name>A0A426QG16_9GAMM</name>
<proteinExistence type="predicted"/>
<dbReference type="OrthoDB" id="8565828at2"/>
<evidence type="ECO:0000313" key="2">
    <source>
        <dbReference type="Proteomes" id="UP000287798"/>
    </source>
</evidence>
<reference evidence="1 2" key="1">
    <citation type="journal article" date="2010" name="Int. J. Syst. Evol. Microbiol.">
        <title>Thiohalobacter thiocyanaticus gen. nov., sp. nov., a moderately halophilic, sulfur-oxidizing gammaproteobacterium from hypersaline lakes, that utilizes thiocyanate.</title>
        <authorList>
            <person name="Sorokin D.Y."/>
            <person name="Kovaleva O.L."/>
            <person name="Tourova T.P."/>
            <person name="Muyzer G."/>
        </authorList>
    </citation>
    <scope>NUCLEOTIDE SEQUENCE [LARGE SCALE GENOMIC DNA]</scope>
    <source>
        <strain evidence="1 2">Hrh1</strain>
    </source>
</reference>
<dbReference type="EMBL" id="QZMU01000001">
    <property type="protein sequence ID" value="RRQ20688.1"/>
    <property type="molecule type" value="Genomic_DNA"/>
</dbReference>
<accession>A0A426QG16</accession>
<organism evidence="1 2">
    <name type="scientific">Thiohalobacter thiocyanaticus</name>
    <dbReference type="NCBI Taxonomy" id="585455"/>
    <lineage>
        <taxon>Bacteria</taxon>
        <taxon>Pseudomonadati</taxon>
        <taxon>Pseudomonadota</taxon>
        <taxon>Gammaproteobacteria</taxon>
        <taxon>Thiohalobacterales</taxon>
        <taxon>Thiohalobacteraceae</taxon>
        <taxon>Thiohalobacter</taxon>
    </lineage>
</organism>
<dbReference type="Proteomes" id="UP000287798">
    <property type="component" value="Unassembled WGS sequence"/>
</dbReference>
<keyword evidence="2" id="KW-1185">Reference proteome</keyword>
<evidence type="ECO:0000313" key="1">
    <source>
        <dbReference type="EMBL" id="RRQ20688.1"/>
    </source>
</evidence>
<comment type="caution">
    <text evidence="1">The sequence shown here is derived from an EMBL/GenBank/DDBJ whole genome shotgun (WGS) entry which is preliminary data.</text>
</comment>